<keyword evidence="5" id="KW-0813">Transport</keyword>
<protein>
    <recommendedName>
        <fullName evidence="4">Putative hemin transport system permease protein HrtB</fullName>
    </recommendedName>
</protein>
<dbReference type="InterPro" id="IPR051125">
    <property type="entry name" value="ABC-4/HrtB_transporter"/>
</dbReference>
<dbReference type="AlphaFoldDB" id="A0AAU9DRV9"/>
<feature type="transmembrane region" description="Helical" evidence="11">
    <location>
        <begin position="234"/>
        <end position="256"/>
    </location>
</feature>
<feature type="transmembrane region" description="Helical" evidence="11">
    <location>
        <begin position="277"/>
        <end position="302"/>
    </location>
</feature>
<accession>A0AAU9DRV9</accession>
<comment type="subcellular location">
    <subcellularLocation>
        <location evidence="1">Cell membrane</location>
        <topology evidence="1">Multi-pass membrane protein</topology>
    </subcellularLocation>
</comment>
<dbReference type="PANTHER" id="PTHR43738:SF1">
    <property type="entry name" value="HEMIN TRANSPORT SYSTEM PERMEASE PROTEIN HRTB-RELATED"/>
    <property type="match status" value="1"/>
</dbReference>
<comment type="similarity">
    <text evidence="2">Belongs to the ABC-4 integral membrane protein family. HrtB subfamily.</text>
</comment>
<dbReference type="RefSeq" id="WP_317634551.1">
    <property type="nucleotide sequence ID" value="NZ_AP026802.1"/>
</dbReference>
<feature type="transmembrane region" description="Helical" evidence="11">
    <location>
        <begin position="317"/>
        <end position="342"/>
    </location>
</feature>
<keyword evidence="7 11" id="KW-0812">Transmembrane</keyword>
<evidence type="ECO:0000256" key="3">
    <source>
        <dbReference type="ARBA" id="ARBA00011131"/>
    </source>
</evidence>
<evidence type="ECO:0000256" key="11">
    <source>
        <dbReference type="SAM" id="Phobius"/>
    </source>
</evidence>
<keyword evidence="8 11" id="KW-1133">Transmembrane helix</keyword>
<feature type="transmembrane region" description="Helical" evidence="11">
    <location>
        <begin position="12"/>
        <end position="32"/>
    </location>
</feature>
<evidence type="ECO:0000256" key="8">
    <source>
        <dbReference type="ARBA" id="ARBA00022989"/>
    </source>
</evidence>
<evidence type="ECO:0000256" key="7">
    <source>
        <dbReference type="ARBA" id="ARBA00022692"/>
    </source>
</evidence>
<evidence type="ECO:0000256" key="10">
    <source>
        <dbReference type="ARBA" id="ARBA00024973"/>
    </source>
</evidence>
<evidence type="ECO:0000256" key="1">
    <source>
        <dbReference type="ARBA" id="ARBA00004651"/>
    </source>
</evidence>
<dbReference type="Proteomes" id="UP001321861">
    <property type="component" value="Chromosome"/>
</dbReference>
<keyword evidence="14" id="KW-1185">Reference proteome</keyword>
<organism evidence="13 14">
    <name type="scientific">Xylocopilactobacillus apicola</name>
    <dbReference type="NCBI Taxonomy" id="2932184"/>
    <lineage>
        <taxon>Bacteria</taxon>
        <taxon>Bacillati</taxon>
        <taxon>Bacillota</taxon>
        <taxon>Bacilli</taxon>
        <taxon>Lactobacillales</taxon>
        <taxon>Lactobacillaceae</taxon>
        <taxon>Xylocopilactobacillus</taxon>
    </lineage>
</organism>
<dbReference type="Pfam" id="PF02687">
    <property type="entry name" value="FtsX"/>
    <property type="match status" value="1"/>
</dbReference>
<sequence length="352" mass="38502">MFLAIKEIKHEKLRYGLIIGMVMLISYLVYVLSGLATGLAAQNTQAIDSWDLKSIALNKDANVSLTQSLINTEQSRNLDLSSKESYVGQTPVVVKLADHKSVSTQFIGIENDSDIYQRIKLTEGHKVRNSNEIVADDSLKNSGYELGDEVKLSSSSDKFKLVGFTKNAKLNIAPVLYGELTTWRSLRSLPATFKASGVVSTDPNFKTHDDNLAVYSLKKFTVKLPGYNAQNLTFTFMIAFLIIISMIVIAIFLYILTIQKLPNYGVLRAQGIPARTLIINTLTQALLIVAIGIIFGAVLTFITMKLLPAAVPIALDYASLAGVTGGMLLTGVIGSLIPIHLIRKVDPIQLIQ</sequence>
<evidence type="ECO:0000256" key="2">
    <source>
        <dbReference type="ARBA" id="ARBA00008697"/>
    </source>
</evidence>
<dbReference type="EMBL" id="AP026802">
    <property type="protein sequence ID" value="BDR58714.1"/>
    <property type="molecule type" value="Genomic_DNA"/>
</dbReference>
<evidence type="ECO:0000256" key="4">
    <source>
        <dbReference type="ARBA" id="ARBA00016962"/>
    </source>
</evidence>
<name>A0AAU9DRV9_9LACO</name>
<evidence type="ECO:0000259" key="12">
    <source>
        <dbReference type="Pfam" id="PF02687"/>
    </source>
</evidence>
<keyword evidence="9 11" id="KW-0472">Membrane</keyword>
<dbReference type="PANTHER" id="PTHR43738">
    <property type="entry name" value="ABC TRANSPORTER, MEMBRANE PROTEIN"/>
    <property type="match status" value="1"/>
</dbReference>
<evidence type="ECO:0000313" key="13">
    <source>
        <dbReference type="EMBL" id="BDR58714.1"/>
    </source>
</evidence>
<evidence type="ECO:0000256" key="6">
    <source>
        <dbReference type="ARBA" id="ARBA00022475"/>
    </source>
</evidence>
<dbReference type="InterPro" id="IPR003838">
    <property type="entry name" value="ABC3_permease_C"/>
</dbReference>
<evidence type="ECO:0000313" key="14">
    <source>
        <dbReference type="Proteomes" id="UP001321861"/>
    </source>
</evidence>
<gene>
    <name evidence="13" type="ORF">XA3_11550</name>
</gene>
<evidence type="ECO:0000256" key="5">
    <source>
        <dbReference type="ARBA" id="ARBA00022448"/>
    </source>
</evidence>
<comment type="function">
    <text evidence="10">Part of the ABC transporter complex hrt involved in hemin import. Responsible for the translocation of the substrate across the membrane.</text>
</comment>
<proteinExistence type="inferred from homology"/>
<evidence type="ECO:0000256" key="9">
    <source>
        <dbReference type="ARBA" id="ARBA00023136"/>
    </source>
</evidence>
<dbReference type="KEGG" id="xap:XA3_11550"/>
<comment type="subunit">
    <text evidence="3">The complex is composed of two ATP-binding proteins (HrtA), two transmembrane proteins (HrtB) and a solute-binding protein.</text>
</comment>
<feature type="domain" description="ABC3 transporter permease C-terminal" evidence="12">
    <location>
        <begin position="236"/>
        <end position="347"/>
    </location>
</feature>
<dbReference type="GO" id="GO:0005886">
    <property type="term" value="C:plasma membrane"/>
    <property type="evidence" value="ECO:0007669"/>
    <property type="project" value="UniProtKB-SubCell"/>
</dbReference>
<keyword evidence="6" id="KW-1003">Cell membrane</keyword>
<reference evidence="13 14" key="1">
    <citation type="journal article" date="2023" name="Microbiol. Spectr.">
        <title>Symbiosis of Carpenter Bees with Uncharacterized Lactic Acid Bacteria Showing NAD Auxotrophy.</title>
        <authorList>
            <person name="Kawasaki S."/>
            <person name="Ozawa K."/>
            <person name="Mori T."/>
            <person name="Yamamoto A."/>
            <person name="Ito M."/>
            <person name="Ohkuma M."/>
            <person name="Sakamoto M."/>
            <person name="Matsutani M."/>
        </authorList>
    </citation>
    <scope>NUCLEOTIDE SEQUENCE [LARGE SCALE GENOMIC DNA]</scope>
    <source>
        <strain evidence="13 14">XA3</strain>
    </source>
</reference>